<dbReference type="SMART" id="SM00530">
    <property type="entry name" value="HTH_XRE"/>
    <property type="match status" value="1"/>
</dbReference>
<protein>
    <submittedName>
        <fullName evidence="2">Transcriptional regulator</fullName>
    </submittedName>
</protein>
<dbReference type="InterPro" id="IPR043917">
    <property type="entry name" value="DUF5753"/>
</dbReference>
<dbReference type="InterPro" id="IPR010982">
    <property type="entry name" value="Lambda_DNA-bd_dom_sf"/>
</dbReference>
<dbReference type="RefSeq" id="WP_190024865.1">
    <property type="nucleotide sequence ID" value="NZ_BMUT01000016.1"/>
</dbReference>
<keyword evidence="3" id="KW-1185">Reference proteome</keyword>
<dbReference type="EMBL" id="BMUT01000016">
    <property type="protein sequence ID" value="GGY05029.1"/>
    <property type="molecule type" value="Genomic_DNA"/>
</dbReference>
<dbReference type="Gene3D" id="1.10.260.40">
    <property type="entry name" value="lambda repressor-like DNA-binding domains"/>
    <property type="match status" value="1"/>
</dbReference>
<dbReference type="CDD" id="cd00093">
    <property type="entry name" value="HTH_XRE"/>
    <property type="match status" value="1"/>
</dbReference>
<evidence type="ECO:0000313" key="2">
    <source>
        <dbReference type="EMBL" id="GGY05029.1"/>
    </source>
</evidence>
<accession>A0ABQ2Z5E1</accession>
<feature type="domain" description="HTH cro/C1-type" evidence="1">
    <location>
        <begin position="18"/>
        <end position="72"/>
    </location>
</feature>
<dbReference type="Pfam" id="PF13560">
    <property type="entry name" value="HTH_31"/>
    <property type="match status" value="1"/>
</dbReference>
<reference evidence="3" key="1">
    <citation type="journal article" date="2019" name="Int. J. Syst. Evol. Microbiol.">
        <title>The Global Catalogue of Microorganisms (GCM) 10K type strain sequencing project: providing services to taxonomists for standard genome sequencing and annotation.</title>
        <authorList>
            <consortium name="The Broad Institute Genomics Platform"/>
            <consortium name="The Broad Institute Genome Sequencing Center for Infectious Disease"/>
            <person name="Wu L."/>
            <person name="Ma J."/>
        </authorList>
    </citation>
    <scope>NUCLEOTIDE SEQUENCE [LARGE SCALE GENOMIC DNA]</scope>
    <source>
        <strain evidence="3">JCM 4586</strain>
    </source>
</reference>
<dbReference type="InterPro" id="IPR001387">
    <property type="entry name" value="Cro/C1-type_HTH"/>
</dbReference>
<evidence type="ECO:0000313" key="3">
    <source>
        <dbReference type="Proteomes" id="UP000659223"/>
    </source>
</evidence>
<proteinExistence type="predicted"/>
<sequence length="283" mass="31717">MPPRTNPTARQVRLGAELKRLRERADITAAAAARAVGVDSSKMSLIESGRSAVSEERLRGLAVHYGVDDAQLVDALAAMAVERRRGWWEAYRGVLPAILLDLAELEHHAARLRALQVVHIPGLLQTEGYVRSLYRNTMPELSEQDLDVIVEFRVRRRQILDRTVPTRLNAIIHEAALRIRVGDSAVSREQLRFILEAADRPGVTVRVVPFERDAFTGASFSMLYAEAAVRRLDTVQFDTVHGSVFVDEEDEVLGYRRVLDSVEDAALSQSESRDIIHHIAKQL</sequence>
<dbReference type="Pfam" id="PF19054">
    <property type="entry name" value="DUF5753"/>
    <property type="match status" value="1"/>
</dbReference>
<dbReference type="PROSITE" id="PS50943">
    <property type="entry name" value="HTH_CROC1"/>
    <property type="match status" value="1"/>
</dbReference>
<name>A0ABQ2Z5E1_9ACTN</name>
<dbReference type="Proteomes" id="UP000659223">
    <property type="component" value="Unassembled WGS sequence"/>
</dbReference>
<comment type="caution">
    <text evidence="2">The sequence shown here is derived from an EMBL/GenBank/DDBJ whole genome shotgun (WGS) entry which is preliminary data.</text>
</comment>
<dbReference type="SUPFAM" id="SSF47413">
    <property type="entry name" value="lambda repressor-like DNA-binding domains"/>
    <property type="match status" value="1"/>
</dbReference>
<evidence type="ECO:0000259" key="1">
    <source>
        <dbReference type="PROSITE" id="PS50943"/>
    </source>
</evidence>
<organism evidence="2 3">
    <name type="scientific">Streptomyces hiroshimensis</name>
    <dbReference type="NCBI Taxonomy" id="66424"/>
    <lineage>
        <taxon>Bacteria</taxon>
        <taxon>Bacillati</taxon>
        <taxon>Actinomycetota</taxon>
        <taxon>Actinomycetes</taxon>
        <taxon>Kitasatosporales</taxon>
        <taxon>Streptomycetaceae</taxon>
        <taxon>Streptomyces</taxon>
    </lineage>
</organism>
<gene>
    <name evidence="2" type="ORF">GCM10010324_59720</name>
</gene>